<keyword evidence="3" id="KW-1185">Reference proteome</keyword>
<dbReference type="RefSeq" id="WP_151129362.1">
    <property type="nucleotide sequence ID" value="NZ_VZQZ01000010.1"/>
</dbReference>
<accession>A0A7J4ZN90</accession>
<evidence type="ECO:0000259" key="1">
    <source>
        <dbReference type="Pfam" id="PF07238"/>
    </source>
</evidence>
<dbReference type="AlphaFoldDB" id="A0A7J4ZN90"/>
<protein>
    <submittedName>
        <fullName evidence="2">PilZ domain-containing protein</fullName>
    </submittedName>
</protein>
<evidence type="ECO:0000313" key="2">
    <source>
        <dbReference type="EMBL" id="KAB0664042.1"/>
    </source>
</evidence>
<dbReference type="Gene3D" id="2.40.10.220">
    <property type="entry name" value="predicted glycosyltransferase like domains"/>
    <property type="match status" value="1"/>
</dbReference>
<sequence length="119" mass="13472">MTVNTRKFTRVEISAVATIECHDQTISGEVTEISLRGLFIKTAVKLPVNQQVYVKARCLKKEFQFPATVIYEQEQGLGLKIDEINLPSFFHLRELIASKLEDPDTVIQETFIMADIITG</sequence>
<reference evidence="2 3" key="1">
    <citation type="submission" date="2019-09" db="EMBL/GenBank/DDBJ databases">
        <title>Geobacter sp. Red96, a novel strain isolated from paddy soil.</title>
        <authorList>
            <person name="Xu Z."/>
            <person name="Masuda Y."/>
            <person name="Itoh H."/>
            <person name="Senoo K."/>
        </authorList>
    </citation>
    <scope>NUCLEOTIDE SEQUENCE [LARGE SCALE GENOMIC DNA]</scope>
    <source>
        <strain evidence="2 3">Red96</strain>
    </source>
</reference>
<dbReference type="Pfam" id="PF07238">
    <property type="entry name" value="PilZ"/>
    <property type="match status" value="1"/>
</dbReference>
<dbReference type="InterPro" id="IPR009875">
    <property type="entry name" value="PilZ_domain"/>
</dbReference>
<proteinExistence type="predicted"/>
<dbReference type="SUPFAM" id="SSF141371">
    <property type="entry name" value="PilZ domain-like"/>
    <property type="match status" value="1"/>
</dbReference>
<evidence type="ECO:0000313" key="3">
    <source>
        <dbReference type="Proteomes" id="UP000420562"/>
    </source>
</evidence>
<dbReference type="GO" id="GO:0035438">
    <property type="term" value="F:cyclic-di-GMP binding"/>
    <property type="evidence" value="ECO:0007669"/>
    <property type="project" value="InterPro"/>
</dbReference>
<gene>
    <name evidence="2" type="ORF">F6V25_14640</name>
</gene>
<organism evidence="2 3">
    <name type="scientific">Oryzomonas japonica</name>
    <dbReference type="NCBI Taxonomy" id="2603858"/>
    <lineage>
        <taxon>Bacteria</taxon>
        <taxon>Pseudomonadati</taxon>
        <taxon>Thermodesulfobacteriota</taxon>
        <taxon>Desulfuromonadia</taxon>
        <taxon>Geobacterales</taxon>
        <taxon>Geobacteraceae</taxon>
        <taxon>Oryzomonas</taxon>
    </lineage>
</organism>
<name>A0A7J4ZN90_9BACT</name>
<dbReference type="EMBL" id="VZQZ01000010">
    <property type="protein sequence ID" value="KAB0664042.1"/>
    <property type="molecule type" value="Genomic_DNA"/>
</dbReference>
<feature type="domain" description="PilZ" evidence="1">
    <location>
        <begin position="5"/>
        <end position="97"/>
    </location>
</feature>
<dbReference type="Proteomes" id="UP000420562">
    <property type="component" value="Unassembled WGS sequence"/>
</dbReference>
<comment type="caution">
    <text evidence="2">The sequence shown here is derived from an EMBL/GenBank/DDBJ whole genome shotgun (WGS) entry which is preliminary data.</text>
</comment>